<reference evidence="7" key="1">
    <citation type="submission" date="2020-05" db="EMBL/GenBank/DDBJ databases">
        <authorList>
            <person name="Chiriac C."/>
            <person name="Salcher M."/>
            <person name="Ghai R."/>
            <person name="Kavagutti S V."/>
        </authorList>
    </citation>
    <scope>NUCLEOTIDE SEQUENCE</scope>
</reference>
<keyword evidence="2" id="KW-0479">Metal-binding</keyword>
<dbReference type="InterPro" id="IPR024195">
    <property type="entry name" value="NUDIX_hydrolase_YfcD_pred"/>
</dbReference>
<evidence type="ECO:0000313" key="8">
    <source>
        <dbReference type="EMBL" id="CAB5067256.1"/>
    </source>
</evidence>
<dbReference type="EMBL" id="CAEZYY010000046">
    <property type="protein sequence ID" value="CAB4768185.1"/>
    <property type="molecule type" value="Genomic_DNA"/>
</dbReference>
<dbReference type="EMBL" id="CAEZXX010000129">
    <property type="protein sequence ID" value="CAB4720061.1"/>
    <property type="molecule type" value="Genomic_DNA"/>
</dbReference>
<dbReference type="PANTHER" id="PTHR10885">
    <property type="entry name" value="ISOPENTENYL-DIPHOSPHATE DELTA-ISOMERASE"/>
    <property type="match status" value="1"/>
</dbReference>
<evidence type="ECO:0000256" key="1">
    <source>
        <dbReference type="ARBA" id="ARBA00001946"/>
    </source>
</evidence>
<dbReference type="Gene3D" id="3.90.79.10">
    <property type="entry name" value="Nucleoside Triphosphate Pyrophosphohydrolase"/>
    <property type="match status" value="1"/>
</dbReference>
<dbReference type="PROSITE" id="PS51462">
    <property type="entry name" value="NUDIX"/>
    <property type="match status" value="1"/>
</dbReference>
<dbReference type="SUPFAM" id="SSF55811">
    <property type="entry name" value="Nudix"/>
    <property type="match status" value="1"/>
</dbReference>
<gene>
    <name evidence="6" type="ORF">UFOPK2602_01671</name>
    <name evidence="7" type="ORF">UFOPK2806_02266</name>
    <name evidence="8" type="ORF">UFOPK4306_02026</name>
</gene>
<name>A0A6J6VBB1_9ZZZZ</name>
<dbReference type="EMBL" id="CAFBQP010000095">
    <property type="protein sequence ID" value="CAB5067256.1"/>
    <property type="molecule type" value="Genomic_DNA"/>
</dbReference>
<dbReference type="PIRSF" id="PIRSF017340">
    <property type="entry name" value="Nudix_hydro"/>
    <property type="match status" value="1"/>
</dbReference>
<sequence length="164" mass="17796">MASADELVDVVDEHDVVTAVVTRSEMRSQRLRHRTVFIAVTNPSGDVLVHRRADHKDVWPGRWDLAAGGVLASGETYDGGAVRELAEELGIGDVAFQRLGSGAYEDADVAEIATVYRVRWDGPVRFADGEVAEARWMTLEEVQRGAAGSLDLVPDSVSLVLPLL</sequence>
<proteinExistence type="predicted"/>
<dbReference type="InterPro" id="IPR015797">
    <property type="entry name" value="NUDIX_hydrolase-like_dom_sf"/>
</dbReference>
<feature type="domain" description="Nudix hydrolase" evidence="5">
    <location>
        <begin position="31"/>
        <end position="164"/>
    </location>
</feature>
<dbReference type="AlphaFoldDB" id="A0A6J6VBB1"/>
<protein>
    <submittedName>
        <fullName evidence="7">Unannotated protein</fullName>
    </submittedName>
</protein>
<dbReference type="GO" id="GO:0016817">
    <property type="term" value="F:hydrolase activity, acting on acid anhydrides"/>
    <property type="evidence" value="ECO:0007669"/>
    <property type="project" value="InterPro"/>
</dbReference>
<dbReference type="Pfam" id="PF00293">
    <property type="entry name" value="NUDIX"/>
    <property type="match status" value="1"/>
</dbReference>
<evidence type="ECO:0000256" key="4">
    <source>
        <dbReference type="ARBA" id="ARBA00022842"/>
    </source>
</evidence>
<evidence type="ECO:0000259" key="5">
    <source>
        <dbReference type="PROSITE" id="PS51462"/>
    </source>
</evidence>
<accession>A0A6J6VBB1</accession>
<dbReference type="PANTHER" id="PTHR10885:SF0">
    <property type="entry name" value="ISOPENTENYL-DIPHOSPHATE DELTA-ISOMERASE"/>
    <property type="match status" value="1"/>
</dbReference>
<comment type="cofactor">
    <cofactor evidence="1">
        <name>Mg(2+)</name>
        <dbReference type="ChEBI" id="CHEBI:18420"/>
    </cofactor>
</comment>
<keyword evidence="4" id="KW-0460">Magnesium</keyword>
<evidence type="ECO:0000256" key="3">
    <source>
        <dbReference type="ARBA" id="ARBA00022801"/>
    </source>
</evidence>
<evidence type="ECO:0000313" key="7">
    <source>
        <dbReference type="EMBL" id="CAB4768185.1"/>
    </source>
</evidence>
<organism evidence="7">
    <name type="scientific">freshwater metagenome</name>
    <dbReference type="NCBI Taxonomy" id="449393"/>
    <lineage>
        <taxon>unclassified sequences</taxon>
        <taxon>metagenomes</taxon>
        <taxon>ecological metagenomes</taxon>
    </lineage>
</organism>
<dbReference type="InterPro" id="IPR020084">
    <property type="entry name" value="NUDIX_hydrolase_CS"/>
</dbReference>
<keyword evidence="3" id="KW-0378">Hydrolase</keyword>
<dbReference type="GO" id="GO:0046872">
    <property type="term" value="F:metal ion binding"/>
    <property type="evidence" value="ECO:0007669"/>
    <property type="project" value="UniProtKB-KW"/>
</dbReference>
<dbReference type="PROSITE" id="PS00893">
    <property type="entry name" value="NUDIX_BOX"/>
    <property type="match status" value="1"/>
</dbReference>
<evidence type="ECO:0000313" key="6">
    <source>
        <dbReference type="EMBL" id="CAB4720061.1"/>
    </source>
</evidence>
<dbReference type="InterPro" id="IPR000086">
    <property type="entry name" value="NUDIX_hydrolase_dom"/>
</dbReference>
<evidence type="ECO:0000256" key="2">
    <source>
        <dbReference type="ARBA" id="ARBA00022723"/>
    </source>
</evidence>